<name>A0A8S3ZKZ0_9EUPU</name>
<evidence type="ECO:0000259" key="4">
    <source>
        <dbReference type="Pfam" id="PF13863"/>
    </source>
</evidence>
<dbReference type="InterPro" id="IPR051147">
    <property type="entry name" value="CFAP_domain-containing"/>
</dbReference>
<dbReference type="Proteomes" id="UP000678393">
    <property type="component" value="Unassembled WGS sequence"/>
</dbReference>
<organism evidence="5 6">
    <name type="scientific">Candidula unifasciata</name>
    <dbReference type="NCBI Taxonomy" id="100452"/>
    <lineage>
        <taxon>Eukaryota</taxon>
        <taxon>Metazoa</taxon>
        <taxon>Spiralia</taxon>
        <taxon>Lophotrochozoa</taxon>
        <taxon>Mollusca</taxon>
        <taxon>Gastropoda</taxon>
        <taxon>Heterobranchia</taxon>
        <taxon>Euthyneura</taxon>
        <taxon>Panpulmonata</taxon>
        <taxon>Eupulmonata</taxon>
        <taxon>Stylommatophora</taxon>
        <taxon>Helicina</taxon>
        <taxon>Helicoidea</taxon>
        <taxon>Geomitridae</taxon>
        <taxon>Candidula</taxon>
    </lineage>
</organism>
<evidence type="ECO:0000256" key="3">
    <source>
        <dbReference type="SAM" id="MobiDB-lite"/>
    </source>
</evidence>
<feature type="region of interest" description="Disordered" evidence="3">
    <location>
        <begin position="325"/>
        <end position="360"/>
    </location>
</feature>
<feature type="compositionally biased region" description="Basic residues" evidence="3">
    <location>
        <begin position="343"/>
        <end position="353"/>
    </location>
</feature>
<feature type="compositionally biased region" description="Polar residues" evidence="3">
    <location>
        <begin position="325"/>
        <end position="335"/>
    </location>
</feature>
<dbReference type="EMBL" id="CAJHNH020002669">
    <property type="protein sequence ID" value="CAG5127421.1"/>
    <property type="molecule type" value="Genomic_DNA"/>
</dbReference>
<dbReference type="GO" id="GO:0005856">
    <property type="term" value="C:cytoskeleton"/>
    <property type="evidence" value="ECO:0007669"/>
    <property type="project" value="UniProtKB-ARBA"/>
</dbReference>
<dbReference type="PANTHER" id="PTHR21683:SF18">
    <property type="entry name" value="COILED-COIL DOMAIN-CONTAINING PROTEIN 42 HOMOLOG"/>
    <property type="match status" value="1"/>
</dbReference>
<feature type="domain" description="DUF4200" evidence="4">
    <location>
        <begin position="58"/>
        <end position="175"/>
    </location>
</feature>
<keyword evidence="1 2" id="KW-0175">Coiled coil</keyword>
<reference evidence="5" key="1">
    <citation type="submission" date="2021-04" db="EMBL/GenBank/DDBJ databases">
        <authorList>
            <consortium name="Molecular Ecology Group"/>
        </authorList>
    </citation>
    <scope>NUCLEOTIDE SEQUENCE</scope>
</reference>
<accession>A0A8S3ZKZ0</accession>
<evidence type="ECO:0000256" key="1">
    <source>
        <dbReference type="ARBA" id="ARBA00023054"/>
    </source>
</evidence>
<sequence>MANPAVYKLELEEQKRRVFVTQLHDREDEEDVTYFPVIKESADRLLENGVNTLQKTLLLKKEVEVDKVNAELEAKRYEFKQRMEMCAHRQAELQRKQQQMKDRVEKFEKFIQENDAKRRRAIQKYQQEVRQKEQKALEFISLSDQLQHLKTRHQALQTKLRKYKVYEEYLQNVVDAMPEDYLPATEDKIKSLMMRYKTLSESNKHLVNNLEAMADELEECKIVLEMMNQDHQKSRLASTSQILHFQEKLEQIVDQNEQQEQNFVISKGEKRAKRTEVGVIFMALDNIYDKCQRSMDQSPNKADWQQKLSRIQEFVKEREDILDMVQNSGSPTNRHPVTEKTKTKSKKHERRKLTFAVPED</sequence>
<evidence type="ECO:0000313" key="5">
    <source>
        <dbReference type="EMBL" id="CAG5127421.1"/>
    </source>
</evidence>
<dbReference type="PANTHER" id="PTHR21683">
    <property type="entry name" value="COILED-COIL DOMAIN-CONTAINING PROTEIN 42 LIKE-2-LIKE-RELATED"/>
    <property type="match status" value="1"/>
</dbReference>
<evidence type="ECO:0000313" key="6">
    <source>
        <dbReference type="Proteomes" id="UP000678393"/>
    </source>
</evidence>
<dbReference type="AlphaFoldDB" id="A0A8S3ZKZ0"/>
<feature type="coiled-coil region" evidence="2">
    <location>
        <begin position="196"/>
        <end position="262"/>
    </location>
</feature>
<proteinExistence type="predicted"/>
<protein>
    <recommendedName>
        <fullName evidence="4">DUF4200 domain-containing protein</fullName>
    </recommendedName>
</protein>
<dbReference type="OrthoDB" id="2134857at2759"/>
<dbReference type="InterPro" id="IPR025252">
    <property type="entry name" value="DUF4200"/>
</dbReference>
<comment type="caution">
    <text evidence="5">The sequence shown here is derived from an EMBL/GenBank/DDBJ whole genome shotgun (WGS) entry which is preliminary data.</text>
</comment>
<keyword evidence="6" id="KW-1185">Reference proteome</keyword>
<gene>
    <name evidence="5" type="ORF">CUNI_LOCUS12979</name>
</gene>
<evidence type="ECO:0000256" key="2">
    <source>
        <dbReference type="SAM" id="Coils"/>
    </source>
</evidence>
<dbReference type="Pfam" id="PF13863">
    <property type="entry name" value="DUF4200"/>
    <property type="match status" value="1"/>
</dbReference>